<dbReference type="Gene3D" id="3.20.80.10">
    <property type="entry name" value="Regulatory factor, effector binding domain"/>
    <property type="match status" value="1"/>
</dbReference>
<dbReference type="InterPro" id="IPR011256">
    <property type="entry name" value="Reg_factor_effector_dom_sf"/>
</dbReference>
<organism evidence="4 5">
    <name type="scientific">Methylovulum psychrotolerans</name>
    <dbReference type="NCBI Taxonomy" id="1704499"/>
    <lineage>
        <taxon>Bacteria</taxon>
        <taxon>Pseudomonadati</taxon>
        <taxon>Pseudomonadota</taxon>
        <taxon>Gammaproteobacteria</taxon>
        <taxon>Methylococcales</taxon>
        <taxon>Methylococcaceae</taxon>
        <taxon>Methylovulum</taxon>
    </lineage>
</organism>
<dbReference type="InterPro" id="IPR009057">
    <property type="entry name" value="Homeodomain-like_sf"/>
</dbReference>
<dbReference type="PROSITE" id="PS01124">
    <property type="entry name" value="HTH_ARAC_FAMILY_2"/>
    <property type="match status" value="1"/>
</dbReference>
<keyword evidence="5" id="KW-1185">Reference proteome</keyword>
<dbReference type="SUPFAM" id="SSF55136">
    <property type="entry name" value="Probable bacterial effector-binding domain"/>
    <property type="match status" value="1"/>
</dbReference>
<keyword evidence="2" id="KW-0804">Transcription</keyword>
<keyword evidence="1" id="KW-0805">Transcription regulation</keyword>
<dbReference type="KEGG" id="mpsy:CEK71_01005"/>
<dbReference type="Pfam" id="PF12833">
    <property type="entry name" value="HTH_18"/>
    <property type="match status" value="1"/>
</dbReference>
<feature type="domain" description="HTH araC/xylS-type" evidence="3">
    <location>
        <begin position="10"/>
        <end position="109"/>
    </location>
</feature>
<evidence type="ECO:0000313" key="4">
    <source>
        <dbReference type="EMBL" id="ASF44754.1"/>
    </source>
</evidence>
<evidence type="ECO:0000313" key="5">
    <source>
        <dbReference type="Proteomes" id="UP000197019"/>
    </source>
</evidence>
<reference evidence="4 5" key="1">
    <citation type="submission" date="2017-06" db="EMBL/GenBank/DDBJ databases">
        <title>Genome Sequencing of the methanotroph Methylovulum psychrotolerants str. HV10-M2 isolated from a high-altitude environment.</title>
        <authorList>
            <person name="Mateos-Rivera A."/>
        </authorList>
    </citation>
    <scope>NUCLEOTIDE SEQUENCE [LARGE SCALE GENOMIC DNA]</scope>
    <source>
        <strain evidence="4 5">HV10_M2</strain>
    </source>
</reference>
<proteinExistence type="predicted"/>
<dbReference type="InterPro" id="IPR050908">
    <property type="entry name" value="SmbC-like"/>
</dbReference>
<dbReference type="Proteomes" id="UP000197019">
    <property type="component" value="Chromosome"/>
</dbReference>
<dbReference type="Gene3D" id="1.10.10.60">
    <property type="entry name" value="Homeodomain-like"/>
    <property type="match status" value="2"/>
</dbReference>
<dbReference type="GO" id="GO:0043565">
    <property type="term" value="F:sequence-specific DNA binding"/>
    <property type="evidence" value="ECO:0007669"/>
    <property type="project" value="InterPro"/>
</dbReference>
<dbReference type="EMBL" id="CP022129">
    <property type="protein sequence ID" value="ASF44754.1"/>
    <property type="molecule type" value="Genomic_DNA"/>
</dbReference>
<dbReference type="AlphaFoldDB" id="A0A1Z4BTW7"/>
<sequence length="317" mass="36393">MNTEYKKRIERVIKYIEDNLNKKLSLNEVSQISHFSDFHFHRIFKGVVGETVNDYIVRRRLEHAINILIFKPEMSITDVALGNGFSSSANFAKTVKIYFGFSPSEIRNPETVKDSKIGKIFSKYGKDFNPRDLYPNQVAKQTSLGDKMIKVEIKELEKRLVCTLASASGYRPDSIFEAWDKLNQWAIANAIKTNEQERFAFCYHNPTVTPIDKCRYIASVVIGDSIQVNPPFTLSKIPKGKYAVLYFKGSPENTINAQLGIYSDWLPGSGFEPDEFPMLEHYLNDVRNDGYVEMEIFVKVNIPQQSWGLYGVNRSKR</sequence>
<dbReference type="SUPFAM" id="SSF46689">
    <property type="entry name" value="Homeodomain-like"/>
    <property type="match status" value="2"/>
</dbReference>
<evidence type="ECO:0000259" key="3">
    <source>
        <dbReference type="PROSITE" id="PS01124"/>
    </source>
</evidence>
<dbReference type="GO" id="GO:0003700">
    <property type="term" value="F:DNA-binding transcription factor activity"/>
    <property type="evidence" value="ECO:0007669"/>
    <property type="project" value="InterPro"/>
</dbReference>
<dbReference type="SMART" id="SM00342">
    <property type="entry name" value="HTH_ARAC"/>
    <property type="match status" value="1"/>
</dbReference>
<dbReference type="InterPro" id="IPR029442">
    <property type="entry name" value="GyrI-like"/>
</dbReference>
<dbReference type="InterPro" id="IPR010499">
    <property type="entry name" value="AraC_E-bd"/>
</dbReference>
<dbReference type="PANTHER" id="PTHR40055">
    <property type="entry name" value="TRANSCRIPTIONAL REGULATOR YGIV-RELATED"/>
    <property type="match status" value="1"/>
</dbReference>
<protein>
    <submittedName>
        <fullName evidence="4">AraC family transcriptional regulator</fullName>
    </submittedName>
</protein>
<evidence type="ECO:0000256" key="1">
    <source>
        <dbReference type="ARBA" id="ARBA00023015"/>
    </source>
</evidence>
<dbReference type="Pfam" id="PF06445">
    <property type="entry name" value="GyrI-like"/>
    <property type="match status" value="1"/>
</dbReference>
<dbReference type="InterPro" id="IPR018060">
    <property type="entry name" value="HTH_AraC"/>
</dbReference>
<dbReference type="SMART" id="SM00871">
    <property type="entry name" value="AraC_E_bind"/>
    <property type="match status" value="1"/>
</dbReference>
<accession>A0A1Z4BTW7</accession>
<name>A0A1Z4BTW7_9GAMM</name>
<dbReference type="OrthoDB" id="282744at2"/>
<gene>
    <name evidence="4" type="ORF">CEK71_01005</name>
</gene>
<dbReference type="RefSeq" id="WP_088617637.1">
    <property type="nucleotide sequence ID" value="NZ_CP022129.1"/>
</dbReference>
<dbReference type="PANTHER" id="PTHR40055:SF1">
    <property type="entry name" value="TRANSCRIPTIONAL REGULATOR YGIV-RELATED"/>
    <property type="match status" value="1"/>
</dbReference>
<evidence type="ECO:0000256" key="2">
    <source>
        <dbReference type="ARBA" id="ARBA00023163"/>
    </source>
</evidence>